<organism evidence="1 2">
    <name type="scientific">Chitinophaga jiangningensis</name>
    <dbReference type="NCBI Taxonomy" id="1419482"/>
    <lineage>
        <taxon>Bacteria</taxon>
        <taxon>Pseudomonadati</taxon>
        <taxon>Bacteroidota</taxon>
        <taxon>Chitinophagia</taxon>
        <taxon>Chitinophagales</taxon>
        <taxon>Chitinophagaceae</taxon>
        <taxon>Chitinophaga</taxon>
    </lineage>
</organism>
<dbReference type="AlphaFoldDB" id="A0A1M6VBF2"/>
<reference evidence="1 2" key="1">
    <citation type="submission" date="2016-11" db="EMBL/GenBank/DDBJ databases">
        <authorList>
            <person name="Jaros S."/>
            <person name="Januszkiewicz K."/>
            <person name="Wedrychowicz H."/>
        </authorList>
    </citation>
    <scope>NUCLEOTIDE SEQUENCE [LARGE SCALE GENOMIC DNA]</scope>
    <source>
        <strain evidence="1 2">DSM 27406</strain>
    </source>
</reference>
<evidence type="ECO:0000313" key="2">
    <source>
        <dbReference type="Proteomes" id="UP000184420"/>
    </source>
</evidence>
<evidence type="ECO:0000313" key="1">
    <source>
        <dbReference type="EMBL" id="SHK78847.1"/>
    </source>
</evidence>
<sequence length="201" mass="23322">MRSLIIFLCTFFFHLPSTNEDTNIDSLFLNWNRVTLNSLSRLCSDMEEQSDRSLCENRIATMPGFWAIEDDSLNRSSIRWIFLNKMENDSNKLSKDWTIVEVMKTGEKVSLVNYIISYSGTNANIIKYVYAKGEWIKINEKISMLKIGDFKLPISKTLLSSNSYPYDVIITNFKQDSVCESNYYLEHTIADSIKIVCMLKE</sequence>
<dbReference type="STRING" id="1419482.SAMN05444266_101145"/>
<dbReference type="EMBL" id="FRBL01000001">
    <property type="protein sequence ID" value="SHK78847.1"/>
    <property type="molecule type" value="Genomic_DNA"/>
</dbReference>
<name>A0A1M6VBF2_9BACT</name>
<gene>
    <name evidence="1" type="ORF">SAMN05444266_101145</name>
</gene>
<accession>A0A1M6VBF2</accession>
<dbReference type="Proteomes" id="UP000184420">
    <property type="component" value="Unassembled WGS sequence"/>
</dbReference>
<protein>
    <submittedName>
        <fullName evidence="1">Uncharacterized protein</fullName>
    </submittedName>
</protein>
<keyword evidence="2" id="KW-1185">Reference proteome</keyword>
<proteinExistence type="predicted"/>